<dbReference type="RefSeq" id="WP_166591966.1">
    <property type="nucleotide sequence ID" value="NZ_CP090311.1"/>
</dbReference>
<evidence type="ECO:0000313" key="2">
    <source>
        <dbReference type="Proteomes" id="UP000526003"/>
    </source>
</evidence>
<evidence type="ECO:0000313" key="1">
    <source>
        <dbReference type="EMBL" id="MBC2692324.1"/>
    </source>
</evidence>
<name>A0A7X1GH24_9PSED</name>
<accession>A0A7X1GH24</accession>
<dbReference type="Proteomes" id="UP000526003">
    <property type="component" value="Unassembled WGS sequence"/>
</dbReference>
<gene>
    <name evidence="1" type="ORF">H7995_21280</name>
</gene>
<reference evidence="1 2" key="1">
    <citation type="submission" date="2020-08" db="EMBL/GenBank/DDBJ databases">
        <title>Pseudomonas sp. nov.</title>
        <authorList>
            <person name="Gieschler S."/>
            <person name="Fiedler G."/>
            <person name="Brinks E."/>
            <person name="Boehnlein C."/>
            <person name="Franz C.M.A.P."/>
            <person name="Kabisch J."/>
        </authorList>
    </citation>
    <scope>NUCLEOTIDE SEQUENCE [LARGE SCALE GENOMIC DNA]</scope>
    <source>
        <strain evidence="1 2">MBT-1</strain>
    </source>
</reference>
<dbReference type="AlphaFoldDB" id="A0A7X1GH24"/>
<organism evidence="1 2">
    <name type="scientific">Pseudomonas kielensis</name>
    <dbReference type="NCBI Taxonomy" id="2762577"/>
    <lineage>
        <taxon>Bacteria</taxon>
        <taxon>Pseudomonadati</taxon>
        <taxon>Pseudomonadota</taxon>
        <taxon>Gammaproteobacteria</taxon>
        <taxon>Pseudomonadales</taxon>
        <taxon>Pseudomonadaceae</taxon>
        <taxon>Pseudomonas</taxon>
    </lineage>
</organism>
<keyword evidence="2" id="KW-1185">Reference proteome</keyword>
<protein>
    <submittedName>
        <fullName evidence="1">Uncharacterized protein</fullName>
    </submittedName>
</protein>
<proteinExistence type="predicted"/>
<sequence length="56" mass="6166">MLNDRILGLNQHIEKASAAMRDPLVVPDTDHCKSQQIAAGALFSKRSAGIHRQRKA</sequence>
<comment type="caution">
    <text evidence="1">The sequence shown here is derived from an EMBL/GenBank/DDBJ whole genome shotgun (WGS) entry which is preliminary data.</text>
</comment>
<dbReference type="EMBL" id="JACMYG010000026">
    <property type="protein sequence ID" value="MBC2692324.1"/>
    <property type="molecule type" value="Genomic_DNA"/>
</dbReference>